<dbReference type="InterPro" id="IPR011990">
    <property type="entry name" value="TPR-like_helical_dom_sf"/>
</dbReference>
<dbReference type="SMART" id="SM00671">
    <property type="entry name" value="SEL1"/>
    <property type="match status" value="4"/>
</dbReference>
<dbReference type="InterPro" id="IPR006597">
    <property type="entry name" value="Sel1-like"/>
</dbReference>
<dbReference type="Pfam" id="PF08238">
    <property type="entry name" value="Sel1"/>
    <property type="match status" value="5"/>
</dbReference>
<gene>
    <name evidence="1" type="ORF">GQA94_07755</name>
</gene>
<dbReference type="Gene3D" id="1.25.40.10">
    <property type="entry name" value="Tetratricopeptide repeat domain"/>
    <property type="match status" value="1"/>
</dbReference>
<name>A0A6I6LNN6_STUST</name>
<accession>A0A6I6LNN6</accession>
<proteinExistence type="predicted"/>
<dbReference type="InterPro" id="IPR050767">
    <property type="entry name" value="Sel1_AlgK"/>
</dbReference>
<dbReference type="Proteomes" id="UP000438983">
    <property type="component" value="Chromosome"/>
</dbReference>
<dbReference type="EMBL" id="CP046902">
    <property type="protein sequence ID" value="QGZ29956.1"/>
    <property type="molecule type" value="Genomic_DNA"/>
</dbReference>
<evidence type="ECO:0000313" key="1">
    <source>
        <dbReference type="EMBL" id="QGZ29956.1"/>
    </source>
</evidence>
<dbReference type="SUPFAM" id="SSF81901">
    <property type="entry name" value="HCP-like"/>
    <property type="match status" value="1"/>
</dbReference>
<protein>
    <submittedName>
        <fullName evidence="1">Sel1 repeat family protein</fullName>
    </submittedName>
</protein>
<reference evidence="1 2" key="1">
    <citation type="submission" date="2019-12" db="EMBL/GenBank/DDBJ databases">
        <title>Complete genome sequence of Pseudomonas stutzeri.</title>
        <authorList>
            <person name="Lim S.R."/>
            <person name="Kim J.H."/>
        </authorList>
    </citation>
    <scope>NUCLEOTIDE SEQUENCE [LARGE SCALE GENOMIC DNA]</scope>
    <source>
        <strain evidence="1 2">PM101005</strain>
    </source>
</reference>
<sequence length="275" mass="30604">MRYLPRREEVSADRLADLLAGAPREAARTILTAAQTGLADAQVMLGQILLEGRGIQRDPELAVRWFRIAREHRHPMAHNMLGRCLEHGWGCEPNPSAAAREYRQAAERGLDWGMYNLANLLATGRGVTQDQAQALHLYRRAAELGHAKSMNLLGRYLEEGLVVPADQAAAWDWYRRSAEGGDFRGQFSHAAVLIAQRRWEDARHWLTQALSLGHLMFLRKARDELLAARIGPIADIAMAYVARCADIGDQGDRLIARQIAESSPTESKATEGPNL</sequence>
<dbReference type="AlphaFoldDB" id="A0A6I6LNN6"/>
<organism evidence="1 2">
    <name type="scientific">Stutzerimonas stutzeri</name>
    <name type="common">Pseudomonas stutzeri</name>
    <dbReference type="NCBI Taxonomy" id="316"/>
    <lineage>
        <taxon>Bacteria</taxon>
        <taxon>Pseudomonadati</taxon>
        <taxon>Pseudomonadota</taxon>
        <taxon>Gammaproteobacteria</taxon>
        <taxon>Pseudomonadales</taxon>
        <taxon>Pseudomonadaceae</taxon>
        <taxon>Stutzerimonas</taxon>
    </lineage>
</organism>
<dbReference type="PANTHER" id="PTHR11102">
    <property type="entry name" value="SEL-1-LIKE PROTEIN"/>
    <property type="match status" value="1"/>
</dbReference>
<dbReference type="RefSeq" id="WP_158187467.1">
    <property type="nucleotide sequence ID" value="NZ_CP046902.1"/>
</dbReference>
<dbReference type="PANTHER" id="PTHR11102:SF160">
    <property type="entry name" value="ERAD-ASSOCIATED E3 UBIQUITIN-PROTEIN LIGASE COMPONENT HRD3"/>
    <property type="match status" value="1"/>
</dbReference>
<evidence type="ECO:0000313" key="2">
    <source>
        <dbReference type="Proteomes" id="UP000438983"/>
    </source>
</evidence>
<dbReference type="OrthoDB" id="6810016at2"/>